<keyword evidence="2" id="KW-0732">Signal</keyword>
<feature type="region of interest" description="Disordered" evidence="1">
    <location>
        <begin position="186"/>
        <end position="205"/>
    </location>
</feature>
<dbReference type="Proteomes" id="UP000642819">
    <property type="component" value="Unassembled WGS sequence"/>
</dbReference>
<evidence type="ECO:0000313" key="3">
    <source>
        <dbReference type="EMBL" id="GHD02497.1"/>
    </source>
</evidence>
<evidence type="ECO:0000256" key="1">
    <source>
        <dbReference type="SAM" id="MobiDB-lite"/>
    </source>
</evidence>
<dbReference type="RefSeq" id="WP_189348818.1">
    <property type="nucleotide sequence ID" value="NZ_BMXK01000003.1"/>
</dbReference>
<accession>A0ABQ3GDF4</accession>
<name>A0ABQ3GDF4_9MICC</name>
<sequence length="276" mass="28410">MAVDTGTTARPRRLALAAAAAVVLLGATACGGPAEMPDDADHSAASASPSAGSPAPDDGAAVTIPRVGVAAGVLQASGLGFDLSSDATAEQLTQLRDDPADPMAGVVVAPSSCEAPLAQMNWSPTLVADSADEAALTQFRAGDVAAIGSIEVARIDDREQLDAHYATVRTLLDECSSVTLNLQKPGAEGGVVPTSGPLKHSEPETGYPTDSAVFWSLLPNLEDQKQQSLVLIREAGDYVAMVSFSGPENISDPEFTQMAESILEVTVLELEAQQQK</sequence>
<reference evidence="4" key="1">
    <citation type="journal article" date="2019" name="Int. J. Syst. Evol. Microbiol.">
        <title>The Global Catalogue of Microorganisms (GCM) 10K type strain sequencing project: providing services to taxonomists for standard genome sequencing and annotation.</title>
        <authorList>
            <consortium name="The Broad Institute Genomics Platform"/>
            <consortium name="The Broad Institute Genome Sequencing Center for Infectious Disease"/>
            <person name="Wu L."/>
            <person name="Ma J."/>
        </authorList>
    </citation>
    <scope>NUCLEOTIDE SEQUENCE [LARGE SCALE GENOMIC DNA]</scope>
    <source>
        <strain evidence="4">KCTC 19466</strain>
    </source>
</reference>
<evidence type="ECO:0008006" key="5">
    <source>
        <dbReference type="Google" id="ProtNLM"/>
    </source>
</evidence>
<dbReference type="EMBL" id="BMXK01000003">
    <property type="protein sequence ID" value="GHD02497.1"/>
    <property type="molecule type" value="Genomic_DNA"/>
</dbReference>
<proteinExistence type="predicted"/>
<feature type="chain" id="PRO_5045474174" description="PknH-like extracellular domain-containing protein" evidence="2">
    <location>
        <begin position="30"/>
        <end position="276"/>
    </location>
</feature>
<protein>
    <recommendedName>
        <fullName evidence="5">PknH-like extracellular domain-containing protein</fullName>
    </recommendedName>
</protein>
<feature type="signal peptide" evidence="2">
    <location>
        <begin position="1"/>
        <end position="29"/>
    </location>
</feature>
<evidence type="ECO:0000313" key="4">
    <source>
        <dbReference type="Proteomes" id="UP000642819"/>
    </source>
</evidence>
<feature type="region of interest" description="Disordered" evidence="1">
    <location>
        <begin position="34"/>
        <end position="59"/>
    </location>
</feature>
<organism evidence="3 4">
    <name type="scientific">Zhihengliuella salsuginis</name>
    <dbReference type="NCBI Taxonomy" id="578222"/>
    <lineage>
        <taxon>Bacteria</taxon>
        <taxon>Bacillati</taxon>
        <taxon>Actinomycetota</taxon>
        <taxon>Actinomycetes</taxon>
        <taxon>Micrococcales</taxon>
        <taxon>Micrococcaceae</taxon>
        <taxon>Zhihengliuella</taxon>
    </lineage>
</organism>
<comment type="caution">
    <text evidence="3">The sequence shown here is derived from an EMBL/GenBank/DDBJ whole genome shotgun (WGS) entry which is preliminary data.</text>
</comment>
<evidence type="ECO:0000256" key="2">
    <source>
        <dbReference type="SAM" id="SignalP"/>
    </source>
</evidence>
<keyword evidence="4" id="KW-1185">Reference proteome</keyword>
<gene>
    <name evidence="3" type="ORF">GCM10008096_07700</name>
</gene>
<feature type="compositionally biased region" description="Low complexity" evidence="1">
    <location>
        <begin position="43"/>
        <end position="59"/>
    </location>
</feature>